<feature type="region of interest" description="Disordered" evidence="1">
    <location>
        <begin position="40"/>
        <end position="79"/>
    </location>
</feature>
<comment type="caution">
    <text evidence="2">The sequence shown here is derived from an EMBL/GenBank/DDBJ whole genome shotgun (WGS) entry which is preliminary data.</text>
</comment>
<name>A5KRL0_9FIRM</name>
<sequence>SSIPTFLPGLSPAVSFRVPGLAAATKDRVALVRDLTQHLTTRADDNHAPPVSAAPKGRTHYRPVSGMSRAGKVLRVASN</sequence>
<evidence type="ECO:0000256" key="1">
    <source>
        <dbReference type="SAM" id="MobiDB-lite"/>
    </source>
</evidence>
<dbReference type="Proteomes" id="UP000003577">
    <property type="component" value="Unassembled WGS sequence"/>
</dbReference>
<dbReference type="PaxDb" id="411460-RUMTOR_02905"/>
<gene>
    <name evidence="2" type="ORF">RUMTOR_02905</name>
</gene>
<protein>
    <submittedName>
        <fullName evidence="2">Uncharacterized protein</fullName>
    </submittedName>
</protein>
<dbReference type="HOGENOM" id="CLU_2595853_0_0_9"/>
<evidence type="ECO:0000313" key="3">
    <source>
        <dbReference type="Proteomes" id="UP000003577"/>
    </source>
</evidence>
<evidence type="ECO:0000313" key="2">
    <source>
        <dbReference type="EMBL" id="EDK22934.1"/>
    </source>
</evidence>
<dbReference type="AlphaFoldDB" id="A5KRL0"/>
<accession>A5KRL0</accession>
<proteinExistence type="predicted"/>
<reference evidence="2 3" key="2">
    <citation type="submission" date="2007-04" db="EMBL/GenBank/DDBJ databases">
        <title>Draft genome sequence of Ruminococcus torques (ATCC 27756).</title>
        <authorList>
            <person name="Sudarsanam P."/>
            <person name="Ley R."/>
            <person name="Guruge J."/>
            <person name="Turnbaugh P.J."/>
            <person name="Mahowald M."/>
            <person name="Liep D."/>
            <person name="Gordon J."/>
        </authorList>
    </citation>
    <scope>NUCLEOTIDE SEQUENCE [LARGE SCALE GENOMIC DNA]</scope>
    <source>
        <strain evidence="2 3">ATCC 27756</strain>
    </source>
</reference>
<feature type="non-terminal residue" evidence="2">
    <location>
        <position position="1"/>
    </location>
</feature>
<organism evidence="2 3">
    <name type="scientific">[Ruminococcus] torques ATCC 27756</name>
    <dbReference type="NCBI Taxonomy" id="411460"/>
    <lineage>
        <taxon>Bacteria</taxon>
        <taxon>Bacillati</taxon>
        <taxon>Bacillota</taxon>
        <taxon>Clostridia</taxon>
        <taxon>Lachnospirales</taxon>
        <taxon>Lachnospiraceae</taxon>
        <taxon>Mediterraneibacter</taxon>
    </lineage>
</organism>
<reference evidence="2 3" key="1">
    <citation type="submission" date="2007-03" db="EMBL/GenBank/DDBJ databases">
        <authorList>
            <person name="Fulton L."/>
            <person name="Clifton S."/>
            <person name="Fulton B."/>
            <person name="Xu J."/>
            <person name="Minx P."/>
            <person name="Pepin K.H."/>
            <person name="Johnson M."/>
            <person name="Thiruvilangam P."/>
            <person name="Bhonagiri V."/>
            <person name="Nash W.E."/>
            <person name="Mardis E.R."/>
            <person name="Wilson R.K."/>
        </authorList>
    </citation>
    <scope>NUCLEOTIDE SEQUENCE [LARGE SCALE GENOMIC DNA]</scope>
    <source>
        <strain evidence="2 3">ATCC 27756</strain>
    </source>
</reference>
<dbReference type="EMBL" id="AAVP02000050">
    <property type="protein sequence ID" value="EDK22934.1"/>
    <property type="molecule type" value="Genomic_DNA"/>
</dbReference>